<keyword evidence="3" id="KW-0812">Transmembrane</keyword>
<feature type="coiled-coil region" evidence="1">
    <location>
        <begin position="338"/>
        <end position="557"/>
    </location>
</feature>
<dbReference type="PANTHER" id="PTHR35705:SF1">
    <property type="entry name" value="WPP DOMAIN-INTERACTING TAIL-ANCHORED PROTEIN 1"/>
    <property type="match status" value="1"/>
</dbReference>
<dbReference type="InterPro" id="IPR058610">
    <property type="entry name" value="WIT1_2_N"/>
</dbReference>
<evidence type="ECO:0000313" key="5">
    <source>
        <dbReference type="EMBL" id="KAK7340733.1"/>
    </source>
</evidence>
<feature type="transmembrane region" description="Helical" evidence="3">
    <location>
        <begin position="622"/>
        <end position="643"/>
    </location>
</feature>
<keyword evidence="3" id="KW-0472">Membrane</keyword>
<protein>
    <recommendedName>
        <fullName evidence="4">WIT1/2 N-terminal helical bundle domain-containing protein</fullName>
    </recommendedName>
</protein>
<organism evidence="5 6">
    <name type="scientific">Canavalia gladiata</name>
    <name type="common">Sword bean</name>
    <name type="synonym">Dolichos gladiatus</name>
    <dbReference type="NCBI Taxonomy" id="3824"/>
    <lineage>
        <taxon>Eukaryota</taxon>
        <taxon>Viridiplantae</taxon>
        <taxon>Streptophyta</taxon>
        <taxon>Embryophyta</taxon>
        <taxon>Tracheophyta</taxon>
        <taxon>Spermatophyta</taxon>
        <taxon>Magnoliopsida</taxon>
        <taxon>eudicotyledons</taxon>
        <taxon>Gunneridae</taxon>
        <taxon>Pentapetalae</taxon>
        <taxon>rosids</taxon>
        <taxon>fabids</taxon>
        <taxon>Fabales</taxon>
        <taxon>Fabaceae</taxon>
        <taxon>Papilionoideae</taxon>
        <taxon>50 kb inversion clade</taxon>
        <taxon>NPAAA clade</taxon>
        <taxon>indigoferoid/millettioid clade</taxon>
        <taxon>Phaseoleae</taxon>
        <taxon>Canavalia</taxon>
    </lineage>
</organism>
<name>A0AAN9LW62_CANGL</name>
<dbReference type="InterPro" id="IPR039976">
    <property type="entry name" value="WIT1/WIT2"/>
</dbReference>
<accession>A0AAN9LW62</accession>
<dbReference type="Gene3D" id="1.20.5.170">
    <property type="match status" value="1"/>
</dbReference>
<gene>
    <name evidence="5" type="ORF">VNO77_21444</name>
</gene>
<keyword evidence="3" id="KW-1133">Transmembrane helix</keyword>
<evidence type="ECO:0000259" key="4">
    <source>
        <dbReference type="Pfam" id="PF26581"/>
    </source>
</evidence>
<dbReference type="PANTHER" id="PTHR35705">
    <property type="entry name" value="WPP DOMAIN-INTERACTING TAIL-ANCHORED PROTEIN 1"/>
    <property type="match status" value="1"/>
</dbReference>
<comment type="caution">
    <text evidence="5">The sequence shown here is derived from an EMBL/GenBank/DDBJ whole genome shotgun (WGS) entry which is preliminary data.</text>
</comment>
<evidence type="ECO:0000256" key="3">
    <source>
        <dbReference type="SAM" id="Phobius"/>
    </source>
</evidence>
<evidence type="ECO:0000313" key="6">
    <source>
        <dbReference type="Proteomes" id="UP001367508"/>
    </source>
</evidence>
<dbReference type="Pfam" id="PF26581">
    <property type="entry name" value="WIT1_2_N"/>
    <property type="match status" value="1"/>
</dbReference>
<feature type="domain" description="WIT1/2 N-terminal helical bundle" evidence="4">
    <location>
        <begin position="29"/>
        <end position="154"/>
    </location>
</feature>
<keyword evidence="6" id="KW-1185">Reference proteome</keyword>
<sequence length="652" mass="73058">MDTQSAEASGDVDVGGVSSSGEAIEDLGNDTTRLELNLACFSEKVVNLSNFVMHLENLGVELEALVLDREDMDCIGKCLEFDLLCGVLGSEVRDLDGFLDILHAEIADAGERVSSSSNLWQAKLNGSEQCLKQSEEQFFEIKKQSVSFQRTLSSYKREGYVTTGNVEEGEIIIEDDQSLNVDTIINMQTLEQQRHVLRMLEKSLANEMDLEKNFNDSRQTEENLKLRMASLERELILMEEETSGVWERWFEADNAYEILMGISKELLGRLQISQFNLNSLSQRESELRAKLETSIEQLKVRDINLDKIESNTAEGEVILANSEAVSLNDKVCSLEKQLKESESQLLNVKTSADEYQKQCNVLCSEMRDMDNLIVELKENASNAESRANIAEAQCKVLTETNDELNKQLVLLKGDGGKSKRVESLETKLKESDLQLQNAVASAEASQEKQSVLYSTIKDMELVIRDLKSKVSKAESRADGAEEKCIILSESNADLKEELSFLRSRLECLEGSLHQVEESKVATAKNVGKQTKIFKNLVMQLAVERERLNKQLSSLASKNKILVVKLKQTYTDPSHGVGVSLATDHEVEKTWKKLSANDNEVKYADSMQDAGTMRRIDAGVLKFKHLIIVSVLVLLVSAVIYLYFEDMNVDVSL</sequence>
<proteinExistence type="predicted"/>
<evidence type="ECO:0000256" key="1">
    <source>
        <dbReference type="SAM" id="Coils"/>
    </source>
</evidence>
<feature type="region of interest" description="Disordered" evidence="2">
    <location>
        <begin position="1"/>
        <end position="21"/>
    </location>
</feature>
<dbReference type="Proteomes" id="UP001367508">
    <property type="component" value="Unassembled WGS sequence"/>
</dbReference>
<feature type="coiled-coil region" evidence="1">
    <location>
        <begin position="214"/>
        <end position="241"/>
    </location>
</feature>
<keyword evidence="1" id="KW-0175">Coiled coil</keyword>
<dbReference type="EMBL" id="JAYMYQ010000004">
    <property type="protein sequence ID" value="KAK7340733.1"/>
    <property type="molecule type" value="Genomic_DNA"/>
</dbReference>
<reference evidence="5 6" key="1">
    <citation type="submission" date="2024-01" db="EMBL/GenBank/DDBJ databases">
        <title>The genomes of 5 underutilized Papilionoideae crops provide insights into root nodulation and disease resistanc.</title>
        <authorList>
            <person name="Jiang F."/>
        </authorList>
    </citation>
    <scope>NUCLEOTIDE SEQUENCE [LARGE SCALE GENOMIC DNA]</scope>
    <source>
        <strain evidence="5">LVBAO_FW01</strain>
        <tissue evidence="5">Leaves</tissue>
    </source>
</reference>
<feature type="compositionally biased region" description="Low complexity" evidence="2">
    <location>
        <begin position="9"/>
        <end position="21"/>
    </location>
</feature>
<evidence type="ECO:0000256" key="2">
    <source>
        <dbReference type="SAM" id="MobiDB-lite"/>
    </source>
</evidence>
<dbReference type="SUPFAM" id="SSF57997">
    <property type="entry name" value="Tropomyosin"/>
    <property type="match status" value="1"/>
</dbReference>
<dbReference type="AlphaFoldDB" id="A0AAN9LW62"/>